<keyword evidence="1" id="KW-1133">Transmembrane helix</keyword>
<feature type="transmembrane region" description="Helical" evidence="1">
    <location>
        <begin position="144"/>
        <end position="164"/>
    </location>
</feature>
<evidence type="ECO:0000313" key="2">
    <source>
        <dbReference type="EMBL" id="SMO72286.1"/>
    </source>
</evidence>
<protein>
    <submittedName>
        <fullName evidence="2">Uncharacterized membrane protein</fullName>
    </submittedName>
</protein>
<organism evidence="2 3">
    <name type="scientific">Solitalea koreensis</name>
    <dbReference type="NCBI Taxonomy" id="543615"/>
    <lineage>
        <taxon>Bacteria</taxon>
        <taxon>Pseudomonadati</taxon>
        <taxon>Bacteroidota</taxon>
        <taxon>Sphingobacteriia</taxon>
        <taxon>Sphingobacteriales</taxon>
        <taxon>Sphingobacteriaceae</taxon>
        <taxon>Solitalea</taxon>
    </lineage>
</organism>
<dbReference type="Pfam" id="PF10011">
    <property type="entry name" value="DUF2254"/>
    <property type="match status" value="1"/>
</dbReference>
<sequence>MVKIKIWIKDRYRQAVNSIAFYPAIIAISFLLISFLSISFDFSEQGKQFKSQLHLLRLRDASTARSIISSIAAGIISLTVFSFSMVMIVLNQTASQMSNRILDKLIGSRFHQVVLGVYVGTIVYALFLLSSIRDIDSGIRIPALSTYLLILITILDVFLFIYFLHYITQSVKYEVIIRRIFKETKLQLEHKCCLSEEPSASPLIENASVIYSEASGIYENFEKHSLLDICHENDCTLQILPAPGTFILKGLPIVNSDKRLPRDVMSKINDSVNIRVTESVEENFFYGFRQLSEVAIKALSPGINDPGTAIECMRALFKLYAHRLCHFPDNVIKNEKYKTRIIINELSFEDIFETTLLPIWDYGKNDRMIQHEIRHLLTMLFSLNQNTSVEQLLHEVELKILKENKSNKNIL</sequence>
<dbReference type="RefSeq" id="WP_142604283.1">
    <property type="nucleotide sequence ID" value="NZ_FXSZ01000007.1"/>
</dbReference>
<dbReference type="Proteomes" id="UP000315971">
    <property type="component" value="Unassembled WGS sequence"/>
</dbReference>
<evidence type="ECO:0000313" key="3">
    <source>
        <dbReference type="Proteomes" id="UP000315971"/>
    </source>
</evidence>
<proteinExistence type="predicted"/>
<feature type="transmembrane region" description="Helical" evidence="1">
    <location>
        <begin position="110"/>
        <end position="132"/>
    </location>
</feature>
<feature type="transmembrane region" description="Helical" evidence="1">
    <location>
        <begin position="20"/>
        <end position="40"/>
    </location>
</feature>
<keyword evidence="1" id="KW-0472">Membrane</keyword>
<keyword evidence="3" id="KW-1185">Reference proteome</keyword>
<gene>
    <name evidence="2" type="ORF">SAMN06265350_10797</name>
</gene>
<name>A0A521DKR5_9SPHI</name>
<accession>A0A521DKR5</accession>
<dbReference type="OrthoDB" id="2955631at2"/>
<dbReference type="InterPro" id="IPR018723">
    <property type="entry name" value="DUF2254_membrane"/>
</dbReference>
<dbReference type="AlphaFoldDB" id="A0A521DKR5"/>
<keyword evidence="1" id="KW-0812">Transmembrane</keyword>
<feature type="transmembrane region" description="Helical" evidence="1">
    <location>
        <begin position="67"/>
        <end position="90"/>
    </location>
</feature>
<reference evidence="2 3" key="1">
    <citation type="submission" date="2017-05" db="EMBL/GenBank/DDBJ databases">
        <authorList>
            <person name="Varghese N."/>
            <person name="Submissions S."/>
        </authorList>
    </citation>
    <scope>NUCLEOTIDE SEQUENCE [LARGE SCALE GENOMIC DNA]</scope>
    <source>
        <strain evidence="2 3">DSM 21342</strain>
    </source>
</reference>
<evidence type="ECO:0000256" key="1">
    <source>
        <dbReference type="SAM" id="Phobius"/>
    </source>
</evidence>
<dbReference type="EMBL" id="FXSZ01000007">
    <property type="protein sequence ID" value="SMO72286.1"/>
    <property type="molecule type" value="Genomic_DNA"/>
</dbReference>